<dbReference type="PANTHER" id="PTHR44846">
    <property type="entry name" value="MANNOSYL-D-GLYCERATE TRANSPORT/METABOLISM SYSTEM REPRESSOR MNGR-RELATED"/>
    <property type="match status" value="1"/>
</dbReference>
<keyword evidence="1" id="KW-0805">Transcription regulation</keyword>
<evidence type="ECO:0000256" key="1">
    <source>
        <dbReference type="ARBA" id="ARBA00023015"/>
    </source>
</evidence>
<dbReference type="PROSITE" id="PS50949">
    <property type="entry name" value="HTH_GNTR"/>
    <property type="match status" value="1"/>
</dbReference>
<dbReference type="SMART" id="SM00345">
    <property type="entry name" value="HTH_GNTR"/>
    <property type="match status" value="1"/>
</dbReference>
<dbReference type="InterPro" id="IPR036390">
    <property type="entry name" value="WH_DNA-bd_sf"/>
</dbReference>
<dbReference type="EMBL" id="JASTZU010000058">
    <property type="protein sequence ID" value="MDL4842524.1"/>
    <property type="molecule type" value="Genomic_DNA"/>
</dbReference>
<accession>A0ABT7LAT6</accession>
<dbReference type="InterPro" id="IPR000524">
    <property type="entry name" value="Tscrpt_reg_HTH_GntR"/>
</dbReference>
<keyword evidence="6" id="KW-1185">Reference proteome</keyword>
<dbReference type="SMART" id="SM00866">
    <property type="entry name" value="UTRA"/>
    <property type="match status" value="1"/>
</dbReference>
<dbReference type="PANTHER" id="PTHR44846:SF17">
    <property type="entry name" value="GNTR-FAMILY TRANSCRIPTIONAL REGULATOR"/>
    <property type="match status" value="1"/>
</dbReference>
<dbReference type="InterPro" id="IPR050679">
    <property type="entry name" value="Bact_HTH_transcr_reg"/>
</dbReference>
<proteinExistence type="predicted"/>
<evidence type="ECO:0000313" key="6">
    <source>
        <dbReference type="Proteomes" id="UP001235343"/>
    </source>
</evidence>
<keyword evidence="2" id="KW-0238">DNA-binding</keyword>
<dbReference type="PRINTS" id="PR00035">
    <property type="entry name" value="HTHGNTR"/>
</dbReference>
<comment type="caution">
    <text evidence="5">The sequence shown here is derived from an EMBL/GenBank/DDBJ whole genome shotgun (WGS) entry which is preliminary data.</text>
</comment>
<evidence type="ECO:0000259" key="4">
    <source>
        <dbReference type="PROSITE" id="PS50949"/>
    </source>
</evidence>
<evidence type="ECO:0000313" key="5">
    <source>
        <dbReference type="EMBL" id="MDL4842524.1"/>
    </source>
</evidence>
<gene>
    <name evidence="5" type="ORF">QQS35_18990</name>
</gene>
<organism evidence="5 6">
    <name type="scientific">Aquibacillus rhizosphaerae</name>
    <dbReference type="NCBI Taxonomy" id="3051431"/>
    <lineage>
        <taxon>Bacteria</taxon>
        <taxon>Bacillati</taxon>
        <taxon>Bacillota</taxon>
        <taxon>Bacilli</taxon>
        <taxon>Bacillales</taxon>
        <taxon>Bacillaceae</taxon>
        <taxon>Aquibacillus</taxon>
    </lineage>
</organism>
<protein>
    <submittedName>
        <fullName evidence="5">GntR family transcriptional regulator</fullName>
    </submittedName>
</protein>
<sequence length="237" mass="27221">MKPSYVKIKEDLEKLIERGELKTGERLPSEKIMAKQFSVSRETFRSAIKLLQQEGRVVIKHGVGTFIVNPLPQIPNSLEKLGSVTNMIKSAGLTEGEQRESIQVENCNEEWARQLQVEHGTPVIVHKRIRTANGEPVVFSLNILRKEQVNESILEKDTIGSLFNYLENECSLTISKADSELVVPLHTDSNSQKLLIHPETTVLLMKQLHYDQNNVPILYSYDYFRNDVFKFSIRRMR</sequence>
<dbReference type="SUPFAM" id="SSF64288">
    <property type="entry name" value="Chorismate lyase-like"/>
    <property type="match status" value="1"/>
</dbReference>
<evidence type="ECO:0000256" key="2">
    <source>
        <dbReference type="ARBA" id="ARBA00023125"/>
    </source>
</evidence>
<dbReference type="SUPFAM" id="SSF46785">
    <property type="entry name" value="Winged helix' DNA-binding domain"/>
    <property type="match status" value="1"/>
</dbReference>
<name>A0ABT7LAT6_9BACI</name>
<dbReference type="RefSeq" id="WP_285933795.1">
    <property type="nucleotide sequence ID" value="NZ_JASTZU010000058.1"/>
</dbReference>
<reference evidence="5 6" key="1">
    <citation type="submission" date="2023-06" db="EMBL/GenBank/DDBJ databases">
        <title>Aquibacillus rhizosphaerae LR5S19.</title>
        <authorList>
            <person name="Sun J.-Q."/>
        </authorList>
    </citation>
    <scope>NUCLEOTIDE SEQUENCE [LARGE SCALE GENOMIC DNA]</scope>
    <source>
        <strain evidence="5 6">LR5S19</strain>
    </source>
</reference>
<dbReference type="Proteomes" id="UP001235343">
    <property type="component" value="Unassembled WGS sequence"/>
</dbReference>
<dbReference type="CDD" id="cd07377">
    <property type="entry name" value="WHTH_GntR"/>
    <property type="match status" value="1"/>
</dbReference>
<dbReference type="InterPro" id="IPR036388">
    <property type="entry name" value="WH-like_DNA-bd_sf"/>
</dbReference>
<dbReference type="Gene3D" id="1.10.10.10">
    <property type="entry name" value="Winged helix-like DNA-binding domain superfamily/Winged helix DNA-binding domain"/>
    <property type="match status" value="1"/>
</dbReference>
<keyword evidence="3" id="KW-0804">Transcription</keyword>
<evidence type="ECO:0000256" key="3">
    <source>
        <dbReference type="ARBA" id="ARBA00023163"/>
    </source>
</evidence>
<dbReference type="Pfam" id="PF00392">
    <property type="entry name" value="GntR"/>
    <property type="match status" value="1"/>
</dbReference>
<dbReference type="Gene3D" id="3.40.1410.10">
    <property type="entry name" value="Chorismate lyase-like"/>
    <property type="match status" value="1"/>
</dbReference>
<feature type="domain" description="HTH gntR-type" evidence="4">
    <location>
        <begin position="2"/>
        <end position="70"/>
    </location>
</feature>
<dbReference type="InterPro" id="IPR011663">
    <property type="entry name" value="UTRA"/>
</dbReference>
<dbReference type="InterPro" id="IPR028978">
    <property type="entry name" value="Chorismate_lyase_/UTRA_dom_sf"/>
</dbReference>
<dbReference type="Pfam" id="PF07702">
    <property type="entry name" value="UTRA"/>
    <property type="match status" value="1"/>
</dbReference>